<evidence type="ECO:0000256" key="4">
    <source>
        <dbReference type="ARBA" id="ARBA00022692"/>
    </source>
</evidence>
<dbReference type="AlphaFoldDB" id="A0ABD1TTX9"/>
<keyword evidence="3" id="KW-0762">Sugar transport</keyword>
<evidence type="ECO:0000313" key="9">
    <source>
        <dbReference type="EMBL" id="KAL2516176.1"/>
    </source>
</evidence>
<dbReference type="GO" id="GO:0016020">
    <property type="term" value="C:membrane"/>
    <property type="evidence" value="ECO:0007669"/>
    <property type="project" value="UniProtKB-SubCell"/>
</dbReference>
<keyword evidence="7" id="KW-0472">Membrane</keyword>
<evidence type="ECO:0000256" key="6">
    <source>
        <dbReference type="ARBA" id="ARBA00022989"/>
    </source>
</evidence>
<dbReference type="PANTHER" id="PTHR19432:SF90">
    <property type="entry name" value="SUCROSE TRANSPORT PROTEIN SUC4"/>
    <property type="match status" value="1"/>
</dbReference>
<feature type="region of interest" description="Disordered" evidence="8">
    <location>
        <begin position="1"/>
        <end position="33"/>
    </location>
</feature>
<dbReference type="GO" id="GO:0015293">
    <property type="term" value="F:symporter activity"/>
    <property type="evidence" value="ECO:0007669"/>
    <property type="project" value="UniProtKB-KW"/>
</dbReference>
<gene>
    <name evidence="9" type="ORF">Fot_30147</name>
</gene>
<name>A0ABD1TTX9_9LAMI</name>
<keyword evidence="4" id="KW-0812">Transmembrane</keyword>
<comment type="subcellular location">
    <subcellularLocation>
        <location evidence="1">Membrane</location>
        <topology evidence="1">Multi-pass membrane protein</topology>
    </subcellularLocation>
</comment>
<evidence type="ECO:0000256" key="8">
    <source>
        <dbReference type="SAM" id="MobiDB-lite"/>
    </source>
</evidence>
<keyword evidence="2" id="KW-0813">Transport</keyword>
<evidence type="ECO:0000256" key="2">
    <source>
        <dbReference type="ARBA" id="ARBA00022448"/>
    </source>
</evidence>
<sequence length="103" mass="11625">MTISETERNKAIHNKPLHHERQHQQHEPGLGRPPRVRLRTLLHVASVACGIQFGWALQLSLLIPYVQELGIPHAVVQYYLAMRPSLGISGSTFSGSYEQPLHQ</sequence>
<keyword evidence="5" id="KW-0769">Symport</keyword>
<feature type="compositionally biased region" description="Basic and acidic residues" evidence="8">
    <location>
        <begin position="17"/>
        <end position="26"/>
    </location>
</feature>
<dbReference type="EMBL" id="JBFOLJ010000008">
    <property type="protein sequence ID" value="KAL2516176.1"/>
    <property type="molecule type" value="Genomic_DNA"/>
</dbReference>
<evidence type="ECO:0000256" key="5">
    <source>
        <dbReference type="ARBA" id="ARBA00022847"/>
    </source>
</evidence>
<proteinExistence type="predicted"/>
<evidence type="ECO:0000256" key="7">
    <source>
        <dbReference type="ARBA" id="ARBA00023136"/>
    </source>
</evidence>
<evidence type="ECO:0000256" key="1">
    <source>
        <dbReference type="ARBA" id="ARBA00004141"/>
    </source>
</evidence>
<dbReference type="PANTHER" id="PTHR19432">
    <property type="entry name" value="SUGAR TRANSPORTER"/>
    <property type="match status" value="1"/>
</dbReference>
<evidence type="ECO:0000256" key="3">
    <source>
        <dbReference type="ARBA" id="ARBA00022597"/>
    </source>
</evidence>
<keyword evidence="6" id="KW-1133">Transmembrane helix</keyword>
<comment type="caution">
    <text evidence="9">The sequence shown here is derived from an EMBL/GenBank/DDBJ whole genome shotgun (WGS) entry which is preliminary data.</text>
</comment>
<keyword evidence="10" id="KW-1185">Reference proteome</keyword>
<dbReference type="Proteomes" id="UP001604277">
    <property type="component" value="Unassembled WGS sequence"/>
</dbReference>
<organism evidence="9 10">
    <name type="scientific">Forsythia ovata</name>
    <dbReference type="NCBI Taxonomy" id="205694"/>
    <lineage>
        <taxon>Eukaryota</taxon>
        <taxon>Viridiplantae</taxon>
        <taxon>Streptophyta</taxon>
        <taxon>Embryophyta</taxon>
        <taxon>Tracheophyta</taxon>
        <taxon>Spermatophyta</taxon>
        <taxon>Magnoliopsida</taxon>
        <taxon>eudicotyledons</taxon>
        <taxon>Gunneridae</taxon>
        <taxon>Pentapetalae</taxon>
        <taxon>asterids</taxon>
        <taxon>lamiids</taxon>
        <taxon>Lamiales</taxon>
        <taxon>Oleaceae</taxon>
        <taxon>Forsythieae</taxon>
        <taxon>Forsythia</taxon>
    </lineage>
</organism>
<reference evidence="10" key="1">
    <citation type="submission" date="2024-07" db="EMBL/GenBank/DDBJ databases">
        <title>Two chromosome-level genome assemblies of Korean endemic species Abeliophyllum distichum and Forsythia ovata (Oleaceae).</title>
        <authorList>
            <person name="Jang H."/>
        </authorList>
    </citation>
    <scope>NUCLEOTIDE SEQUENCE [LARGE SCALE GENOMIC DNA]</scope>
</reference>
<evidence type="ECO:0000313" key="10">
    <source>
        <dbReference type="Proteomes" id="UP001604277"/>
    </source>
</evidence>
<feature type="compositionally biased region" description="Basic and acidic residues" evidence="8">
    <location>
        <begin position="1"/>
        <end position="10"/>
    </location>
</feature>
<protein>
    <submittedName>
        <fullName evidence="9">Sucrose transport protein SUC4</fullName>
    </submittedName>
</protein>
<accession>A0ABD1TTX9</accession>